<organism evidence="2 3">
    <name type="scientific">Novosphingobium album</name>
    <name type="common">ex Hu et al. 2023</name>
    <dbReference type="NCBI Taxonomy" id="2930093"/>
    <lineage>
        <taxon>Bacteria</taxon>
        <taxon>Pseudomonadati</taxon>
        <taxon>Pseudomonadota</taxon>
        <taxon>Alphaproteobacteria</taxon>
        <taxon>Sphingomonadales</taxon>
        <taxon>Sphingomonadaceae</taxon>
        <taxon>Novosphingobium</taxon>
    </lineage>
</organism>
<dbReference type="InterPro" id="IPR005625">
    <property type="entry name" value="PepSY-ass_TM"/>
</dbReference>
<feature type="transmembrane region" description="Helical" evidence="1">
    <location>
        <begin position="456"/>
        <end position="474"/>
    </location>
</feature>
<sequence length="494" mass="53324">MADGIKRAGALVRRALSGHAAIGLLISAALYLVCLSGALAVLQEYLQRWEEPAAAEMPSISPIAAQHALESIVARQGKPTTHAFIHLPTDGLPRVVITTDNGAAYVDASGNYDAPEAHVWTEFVLFLHYYLNLPQFWGLLATGTLGVMLCGATVTGVLAHPRIFRDAFRMRLRGRPQLSRSDLHNRFGVWLLPFVAVLGFTGAILGLGELVFLGIAQERYQGEFEASYAPLFGAEPKADTRPAPMARADRALAWMAEHQPQHRVTYVTVEDPGTTGQRIEVLASHDRRLIYGETYLFDGQGQYLGHVGLSDGPSGRQAIASIYKLHFGTFGGAPVVLAYFVFGLALCAVISTGTTLWLMKRRSRGYPSPRLEAMWGAVIWGSPMAIVLVYWLRTFAGAQAPLVPVFWGILMLCCLLAAVRPGEPTLRRQRAALGCGLFATGVGHFALASAHPASSVVIDASLALAGTVLVLLALERRKSGKAGERKPSLTPLPK</sequence>
<dbReference type="RefSeq" id="WP_243994314.1">
    <property type="nucleotide sequence ID" value="NZ_JALHLE010000018.1"/>
</dbReference>
<comment type="caution">
    <text evidence="2">The sequence shown here is derived from an EMBL/GenBank/DDBJ whole genome shotgun (WGS) entry which is preliminary data.</text>
</comment>
<keyword evidence="1" id="KW-0472">Membrane</keyword>
<evidence type="ECO:0000256" key="1">
    <source>
        <dbReference type="SAM" id="Phobius"/>
    </source>
</evidence>
<proteinExistence type="predicted"/>
<dbReference type="PANTHER" id="PTHR34219:SF3">
    <property type="entry name" value="BLL7967 PROTEIN"/>
    <property type="match status" value="1"/>
</dbReference>
<keyword evidence="1" id="KW-1133">Transmembrane helix</keyword>
<keyword evidence="3" id="KW-1185">Reference proteome</keyword>
<evidence type="ECO:0000313" key="2">
    <source>
        <dbReference type="EMBL" id="MCJ2179391.1"/>
    </source>
</evidence>
<accession>A0ABT0B2V3</accession>
<feature type="transmembrane region" description="Helical" evidence="1">
    <location>
        <begin position="371"/>
        <end position="392"/>
    </location>
</feature>
<keyword evidence="1" id="KW-0812">Transmembrane</keyword>
<feature type="transmembrane region" description="Helical" evidence="1">
    <location>
        <begin position="21"/>
        <end position="42"/>
    </location>
</feature>
<name>A0ABT0B2V3_9SPHN</name>
<feature type="transmembrane region" description="Helical" evidence="1">
    <location>
        <begin position="398"/>
        <end position="419"/>
    </location>
</feature>
<feature type="transmembrane region" description="Helical" evidence="1">
    <location>
        <begin position="336"/>
        <end position="359"/>
    </location>
</feature>
<gene>
    <name evidence="2" type="ORF">MTR64_12490</name>
</gene>
<dbReference type="PANTHER" id="PTHR34219">
    <property type="entry name" value="IRON-REGULATED INNER MEMBRANE PROTEIN-RELATED"/>
    <property type="match status" value="1"/>
</dbReference>
<dbReference type="Pfam" id="PF03929">
    <property type="entry name" value="PepSY_TM"/>
    <property type="match status" value="1"/>
</dbReference>
<dbReference type="Proteomes" id="UP001162880">
    <property type="component" value="Unassembled WGS sequence"/>
</dbReference>
<feature type="transmembrane region" description="Helical" evidence="1">
    <location>
        <begin position="136"/>
        <end position="159"/>
    </location>
</feature>
<feature type="transmembrane region" description="Helical" evidence="1">
    <location>
        <begin position="431"/>
        <end position="450"/>
    </location>
</feature>
<reference evidence="2" key="1">
    <citation type="submission" date="2022-03" db="EMBL/GenBank/DDBJ databases">
        <title>Identification of a novel bacterium isolated from mangrove sediments.</title>
        <authorList>
            <person name="Pan X."/>
        </authorList>
    </citation>
    <scope>NUCLEOTIDE SEQUENCE</scope>
    <source>
        <strain evidence="2">B2580</strain>
    </source>
</reference>
<protein>
    <submittedName>
        <fullName evidence="2">PepSY domain-containing protein</fullName>
    </submittedName>
</protein>
<dbReference type="EMBL" id="JALHLE010000018">
    <property type="protein sequence ID" value="MCJ2179391.1"/>
    <property type="molecule type" value="Genomic_DNA"/>
</dbReference>
<evidence type="ECO:0000313" key="3">
    <source>
        <dbReference type="Proteomes" id="UP001162880"/>
    </source>
</evidence>
<feature type="transmembrane region" description="Helical" evidence="1">
    <location>
        <begin position="187"/>
        <end position="215"/>
    </location>
</feature>